<evidence type="ECO:0000256" key="1">
    <source>
        <dbReference type="SAM" id="Phobius"/>
    </source>
</evidence>
<reference evidence="2 3" key="1">
    <citation type="submission" date="2016-10" db="EMBL/GenBank/DDBJ databases">
        <authorList>
            <person name="de Groot N.N."/>
        </authorList>
    </citation>
    <scope>NUCLEOTIDE SEQUENCE [LARGE SCALE GENOMIC DNA]</scope>
    <source>
        <strain evidence="2 3">CDM_5</strain>
    </source>
</reference>
<gene>
    <name evidence="2" type="ORF">SAMN04488691_104133</name>
</gene>
<dbReference type="Proteomes" id="UP000183894">
    <property type="component" value="Unassembled WGS sequence"/>
</dbReference>
<accession>A0A1H7PP26</accession>
<feature type="transmembrane region" description="Helical" evidence="1">
    <location>
        <begin position="86"/>
        <end position="109"/>
    </location>
</feature>
<dbReference type="AlphaFoldDB" id="A0A1H7PP26"/>
<feature type="transmembrane region" description="Helical" evidence="1">
    <location>
        <begin position="44"/>
        <end position="66"/>
    </location>
</feature>
<name>A0A1H7PP26_HALLR</name>
<feature type="transmembrane region" description="Helical" evidence="1">
    <location>
        <begin position="121"/>
        <end position="149"/>
    </location>
</feature>
<keyword evidence="1" id="KW-0812">Transmembrane</keyword>
<dbReference type="EMBL" id="FOAD01000004">
    <property type="protein sequence ID" value="SEL36787.1"/>
    <property type="molecule type" value="Genomic_DNA"/>
</dbReference>
<evidence type="ECO:0000313" key="2">
    <source>
        <dbReference type="EMBL" id="SEL36787.1"/>
    </source>
</evidence>
<protein>
    <submittedName>
        <fullName evidence="2">Thiosulfate dehydrogenase [quinone] large subunit</fullName>
    </submittedName>
</protein>
<dbReference type="PANTHER" id="PTHR39157">
    <property type="entry name" value="INTEGRAL MEMBRANE PROTEIN-RELATED"/>
    <property type="match status" value="1"/>
</dbReference>
<keyword evidence="1" id="KW-1133">Transmembrane helix</keyword>
<keyword evidence="1" id="KW-0472">Membrane</keyword>
<proteinExistence type="predicted"/>
<sequence length="204" mass="22503">MILDSLDSAISLSLYALWGRWFIRRWITMTTTGQIEILGNRMDFDYSEGATGYVLVLVRILTGYWFLNAGVGKYLAAEPFSAAGWLANGTMGSPIHGFLAWAAATPWMLEFTNFMIPLGQTLIGLGLLVGALTRLAAFFGGFLMVFFYLGNADWAHGYVNGDLFGLLMFAMVGTLAAGRILGLDAIIEKTEFVRQRPILKYFLG</sequence>
<evidence type="ECO:0000313" key="3">
    <source>
        <dbReference type="Proteomes" id="UP000183894"/>
    </source>
</evidence>
<feature type="transmembrane region" description="Helical" evidence="1">
    <location>
        <begin position="164"/>
        <end position="187"/>
    </location>
</feature>
<organism evidence="2 3">
    <name type="scientific">Haloferax larsenii</name>
    <dbReference type="NCBI Taxonomy" id="302484"/>
    <lineage>
        <taxon>Archaea</taxon>
        <taxon>Methanobacteriati</taxon>
        <taxon>Methanobacteriota</taxon>
        <taxon>Stenosarchaea group</taxon>
        <taxon>Halobacteria</taxon>
        <taxon>Halobacteriales</taxon>
        <taxon>Haloferacaceae</taxon>
        <taxon>Haloferax</taxon>
    </lineage>
</organism>
<dbReference type="PANTHER" id="PTHR39157:SF1">
    <property type="entry name" value="DOXX FAMILY PROTEIN"/>
    <property type="match status" value="1"/>
</dbReference>